<dbReference type="KEGG" id="bbae:FRD01_08270"/>
<dbReference type="AlphaFoldDB" id="A0A5B8XU88"/>
<dbReference type="Pfam" id="PF00158">
    <property type="entry name" value="Sigma54_activat"/>
    <property type="match status" value="1"/>
</dbReference>
<dbReference type="Gene3D" id="3.40.50.300">
    <property type="entry name" value="P-loop containing nucleotide triphosphate hydrolases"/>
    <property type="match status" value="1"/>
</dbReference>
<gene>
    <name evidence="4" type="ORF">FRD01_08270</name>
</gene>
<protein>
    <submittedName>
        <fullName evidence="4">Sigma-54-dependent Fis family transcriptional regulator</fullName>
    </submittedName>
</protein>
<reference evidence="4 5" key="1">
    <citation type="submission" date="2019-08" db="EMBL/GenBank/DDBJ databases">
        <authorList>
            <person name="Liang Q."/>
        </authorList>
    </citation>
    <scope>NUCLEOTIDE SEQUENCE [LARGE SCALE GENOMIC DNA]</scope>
    <source>
        <strain evidence="4 5">V1718</strain>
    </source>
</reference>
<sequence length="485" mass="55312">MKSLSAQDREFFELVESAGFSNPFSAQRHNVDLAIAGLEANASREKAIQSMLAQVNKRMHRLGDFKLRDFAPEDRQPLKMAVLFQLFHQFADHFDTHIKAQAEAGHKPLKLACGPEIIRALDRYGYTEVNAGRVISFFFQIRRAFTFLSRNLVGESRVMRNLRERAWGTVFTQDLALYERLLWNRLEDFSTFLIGETGTGKGVVAKALGQSGWIEYDVANSRFEHSFTSAFVPVNLSQFAETLLESELFGHVKGAFTGAEESREGVFKQCQTHGTIFLDELGEVSIPIQIKLLRVLQERVFSPVGSREQLAFQGRVIAATNQPVHELRADGRFRDDFYYRLCSDVIEIPPLRERIAQDPDELTNLVEHLVTRIVGGAEKVLSDQVFAAIDRLGPDYAWPGNVRELEQCIRQVVVRGTYDGDRKPRTQNPLTLSLLEDELDANQLLSHYCHAMYQKYASYEEVGRRLGLDRRTVKKYVVEFEEINP</sequence>
<dbReference type="GO" id="GO:0005524">
    <property type="term" value="F:ATP binding"/>
    <property type="evidence" value="ECO:0007669"/>
    <property type="project" value="UniProtKB-KW"/>
</dbReference>
<dbReference type="InterPro" id="IPR003593">
    <property type="entry name" value="AAA+_ATPase"/>
</dbReference>
<feature type="domain" description="Sigma-54 factor interaction" evidence="3">
    <location>
        <begin position="152"/>
        <end position="414"/>
    </location>
</feature>
<proteinExistence type="predicted"/>
<dbReference type="InterPro" id="IPR027417">
    <property type="entry name" value="P-loop_NTPase"/>
</dbReference>
<dbReference type="EMBL" id="CP042467">
    <property type="protein sequence ID" value="QED27236.1"/>
    <property type="molecule type" value="Genomic_DNA"/>
</dbReference>
<dbReference type="CDD" id="cd00009">
    <property type="entry name" value="AAA"/>
    <property type="match status" value="1"/>
</dbReference>
<dbReference type="RefSeq" id="WP_146958921.1">
    <property type="nucleotide sequence ID" value="NZ_CP042467.1"/>
</dbReference>
<dbReference type="PROSITE" id="PS50045">
    <property type="entry name" value="SIGMA54_INTERACT_4"/>
    <property type="match status" value="1"/>
</dbReference>
<evidence type="ECO:0000313" key="5">
    <source>
        <dbReference type="Proteomes" id="UP000321595"/>
    </source>
</evidence>
<dbReference type="GO" id="GO:0006355">
    <property type="term" value="P:regulation of DNA-templated transcription"/>
    <property type="evidence" value="ECO:0007669"/>
    <property type="project" value="InterPro"/>
</dbReference>
<dbReference type="PANTHER" id="PTHR32071:SF122">
    <property type="entry name" value="SIGMA FACTOR"/>
    <property type="match status" value="1"/>
</dbReference>
<keyword evidence="1" id="KW-0547">Nucleotide-binding</keyword>
<evidence type="ECO:0000259" key="3">
    <source>
        <dbReference type="PROSITE" id="PS50045"/>
    </source>
</evidence>
<dbReference type="OrthoDB" id="9814761at2"/>
<dbReference type="SMART" id="SM00382">
    <property type="entry name" value="AAA"/>
    <property type="match status" value="1"/>
</dbReference>
<dbReference type="InterPro" id="IPR002078">
    <property type="entry name" value="Sigma_54_int"/>
</dbReference>
<dbReference type="Proteomes" id="UP000321595">
    <property type="component" value="Chromosome"/>
</dbReference>
<keyword evidence="2" id="KW-0067">ATP-binding</keyword>
<name>A0A5B8XU88_9DELT</name>
<keyword evidence="5" id="KW-1185">Reference proteome</keyword>
<dbReference type="PANTHER" id="PTHR32071">
    <property type="entry name" value="TRANSCRIPTIONAL REGULATORY PROTEIN"/>
    <property type="match status" value="1"/>
</dbReference>
<evidence type="ECO:0000256" key="2">
    <source>
        <dbReference type="ARBA" id="ARBA00022840"/>
    </source>
</evidence>
<dbReference type="Gene3D" id="1.10.8.60">
    <property type="match status" value="1"/>
</dbReference>
<accession>A0A5B8XU88</accession>
<evidence type="ECO:0000256" key="1">
    <source>
        <dbReference type="ARBA" id="ARBA00022741"/>
    </source>
</evidence>
<dbReference type="SUPFAM" id="SSF52540">
    <property type="entry name" value="P-loop containing nucleoside triphosphate hydrolases"/>
    <property type="match status" value="1"/>
</dbReference>
<organism evidence="4 5">
    <name type="scientific">Microvenator marinus</name>
    <dbReference type="NCBI Taxonomy" id="2600177"/>
    <lineage>
        <taxon>Bacteria</taxon>
        <taxon>Deltaproteobacteria</taxon>
        <taxon>Bradymonadales</taxon>
        <taxon>Microvenatoraceae</taxon>
        <taxon>Microvenator</taxon>
    </lineage>
</organism>
<evidence type="ECO:0000313" key="4">
    <source>
        <dbReference type="EMBL" id="QED27236.1"/>
    </source>
</evidence>